<dbReference type="InterPro" id="IPR012677">
    <property type="entry name" value="Nucleotide-bd_a/b_plait_sf"/>
</dbReference>
<gene>
    <name evidence="3" type="ORF">SteCoe_31723</name>
</gene>
<dbReference type="AlphaFoldDB" id="A0A1R2B0L9"/>
<dbReference type="InterPro" id="IPR000504">
    <property type="entry name" value="RRM_dom"/>
</dbReference>
<name>A0A1R2B0L9_9CILI</name>
<dbReference type="Proteomes" id="UP000187209">
    <property type="component" value="Unassembled WGS sequence"/>
</dbReference>
<dbReference type="SUPFAM" id="SSF54928">
    <property type="entry name" value="RNA-binding domain, RBD"/>
    <property type="match status" value="1"/>
</dbReference>
<dbReference type="InterPro" id="IPR035979">
    <property type="entry name" value="RBD_domain_sf"/>
</dbReference>
<proteinExistence type="predicted"/>
<dbReference type="Pfam" id="PF00076">
    <property type="entry name" value="RRM_1"/>
    <property type="match status" value="1"/>
</dbReference>
<dbReference type="PROSITE" id="PS50102">
    <property type="entry name" value="RRM"/>
    <property type="match status" value="1"/>
</dbReference>
<protein>
    <recommendedName>
        <fullName evidence="2">RRM domain-containing protein</fullName>
    </recommendedName>
</protein>
<keyword evidence="1" id="KW-0694">RNA-binding</keyword>
<organism evidence="3 4">
    <name type="scientific">Stentor coeruleus</name>
    <dbReference type="NCBI Taxonomy" id="5963"/>
    <lineage>
        <taxon>Eukaryota</taxon>
        <taxon>Sar</taxon>
        <taxon>Alveolata</taxon>
        <taxon>Ciliophora</taxon>
        <taxon>Postciliodesmatophora</taxon>
        <taxon>Heterotrichea</taxon>
        <taxon>Heterotrichida</taxon>
        <taxon>Stentoridae</taxon>
        <taxon>Stentor</taxon>
    </lineage>
</organism>
<dbReference type="OrthoDB" id="79941at2759"/>
<keyword evidence="4" id="KW-1185">Reference proteome</keyword>
<dbReference type="EMBL" id="MPUH01001099">
    <property type="protein sequence ID" value="OMJ70322.1"/>
    <property type="molecule type" value="Genomic_DNA"/>
</dbReference>
<dbReference type="SMART" id="SM00360">
    <property type="entry name" value="RRM"/>
    <property type="match status" value="1"/>
</dbReference>
<dbReference type="GO" id="GO:0003723">
    <property type="term" value="F:RNA binding"/>
    <property type="evidence" value="ECO:0007669"/>
    <property type="project" value="UniProtKB-UniRule"/>
</dbReference>
<evidence type="ECO:0000313" key="4">
    <source>
        <dbReference type="Proteomes" id="UP000187209"/>
    </source>
</evidence>
<evidence type="ECO:0000259" key="2">
    <source>
        <dbReference type="PROSITE" id="PS50102"/>
    </source>
</evidence>
<dbReference type="CDD" id="cd00590">
    <property type="entry name" value="RRM_SF"/>
    <property type="match status" value="1"/>
</dbReference>
<feature type="domain" description="RRM" evidence="2">
    <location>
        <begin position="1"/>
        <end position="75"/>
    </location>
</feature>
<sequence>MNLFVGNLPESIYKHNLESEFRKFGECSVSFFVTFIQGKFAFLNYIDLISAKNALKSWKGKKFEGKILNIEVCSTEHSEDFDLVQSETPRAVTPSSSLRSDTTSAIEPIRNNNSNATEVDSQLVFNNPENTNLVSEIVYLHKASKSNLPKRIAFNNEFCEVIDPFHHTKRGRKKKGEKAINPVKNIDKNYIEAYGSIYKVIKAYKIVDGNSIIKCLACDRIIKKKSIRSHAISNVHQKNYLPLLDLK</sequence>
<reference evidence="3 4" key="1">
    <citation type="submission" date="2016-11" db="EMBL/GenBank/DDBJ databases">
        <title>The macronuclear genome of Stentor coeruleus: a giant cell with tiny introns.</title>
        <authorList>
            <person name="Slabodnick M."/>
            <person name="Ruby J.G."/>
            <person name="Reiff S.B."/>
            <person name="Swart E.C."/>
            <person name="Gosai S."/>
            <person name="Prabakaran S."/>
            <person name="Witkowska E."/>
            <person name="Larue G.E."/>
            <person name="Fisher S."/>
            <person name="Freeman R.M."/>
            <person name="Gunawardena J."/>
            <person name="Chu W."/>
            <person name="Stover N.A."/>
            <person name="Gregory B.D."/>
            <person name="Nowacki M."/>
            <person name="Derisi J."/>
            <person name="Roy S.W."/>
            <person name="Marshall W.F."/>
            <person name="Sood P."/>
        </authorList>
    </citation>
    <scope>NUCLEOTIDE SEQUENCE [LARGE SCALE GENOMIC DNA]</scope>
    <source>
        <strain evidence="3">WM001</strain>
    </source>
</reference>
<evidence type="ECO:0000313" key="3">
    <source>
        <dbReference type="EMBL" id="OMJ70322.1"/>
    </source>
</evidence>
<accession>A0A1R2B0L9</accession>
<evidence type="ECO:0000256" key="1">
    <source>
        <dbReference type="PROSITE-ProRule" id="PRU00176"/>
    </source>
</evidence>
<comment type="caution">
    <text evidence="3">The sequence shown here is derived from an EMBL/GenBank/DDBJ whole genome shotgun (WGS) entry which is preliminary data.</text>
</comment>
<dbReference type="Gene3D" id="3.30.70.330">
    <property type="match status" value="1"/>
</dbReference>